<comment type="caution">
    <text evidence="1">The sequence shown here is derived from an EMBL/GenBank/DDBJ whole genome shotgun (WGS) entry which is preliminary data.</text>
</comment>
<evidence type="ECO:0000313" key="2">
    <source>
        <dbReference type="Proteomes" id="UP000814033"/>
    </source>
</evidence>
<gene>
    <name evidence="1" type="ORF">FA95DRAFT_1513215</name>
</gene>
<dbReference type="EMBL" id="MU275857">
    <property type="protein sequence ID" value="KAI0050863.1"/>
    <property type="molecule type" value="Genomic_DNA"/>
</dbReference>
<sequence>MFSSSQQLPPPHQLHNLAPASYSRSNTLPPIPALASNLNQRYPPASYHPSLASASTTLPPLPSPSSSSQLPWPSHRTSSSREERYPSRGDDVKKPILRDPLPQQQSSHDPPKDSEDNMPPTSDFVKKLYKMLEDTSFQHVVSWGPHGDCFVVKDMNEFTKSILPRMFKHSNFASFVRQLNKYDFHKVKNTDDSQFGEHSWTFRHPDFHADRRDALENIKRKVPAARKSLPTRGTNASSPSPSTAGTVEVLQAQVDRLIQTQDDMTAHIRHLENNYQNVLTEMVNFQRNMAQQDGLMQNLISYFLQMENGKMKEEPLSSTFAPDANPFVPTQEAQRMMGSYRENDVARASLFQMNEISRRAEVAGMSFNANGTANAPTPSTSAAATSSQAGPSSGAESSPGPSNPPRPSSSASRIMAAAAGLMGLPPTGGADGEQPLSRQEALARIEELQRKRPQSTQVGSLDAEGPSPVAGPSTSTSTSSAMDTFLLPPSSSSPPDGASLLAQYVPEAHEGLQVFTLGHLMPKSSVDDTNGNWSFDPSTLGDILPIALGGGGVEERVGDSELSPISVGAAGEGPGGPSAGPAFGGAQPGASRMMRVRRSAFVPGWAVPPRVLLVEDDAVSRKLSSKFLQVFGCTIDVAVDGVGAVNKMNLEKYDLVLMDIVMPKLDGVSATSLIRQFDHMTPIISMTSNSKPNEIMTYYHSGMNDILPKPFTKEGLLDMLEKHLMHLKVIQQMGKFPRTLGAPSPGGATIDEDGDNLTVQPSNGLLLPDDDGRINPLAGLGLSDAQYSMILQGLTGDAGGMGVPMGLNPGEKRSLDDAEDERDGKRGRFEVLD</sequence>
<reference evidence="1" key="2">
    <citation type="journal article" date="2022" name="New Phytol.">
        <title>Evolutionary transition to the ectomycorrhizal habit in the genomes of a hyperdiverse lineage of mushroom-forming fungi.</title>
        <authorList>
            <person name="Looney B."/>
            <person name="Miyauchi S."/>
            <person name="Morin E."/>
            <person name="Drula E."/>
            <person name="Courty P.E."/>
            <person name="Kohler A."/>
            <person name="Kuo A."/>
            <person name="LaButti K."/>
            <person name="Pangilinan J."/>
            <person name="Lipzen A."/>
            <person name="Riley R."/>
            <person name="Andreopoulos W."/>
            <person name="He G."/>
            <person name="Johnson J."/>
            <person name="Nolan M."/>
            <person name="Tritt A."/>
            <person name="Barry K.W."/>
            <person name="Grigoriev I.V."/>
            <person name="Nagy L.G."/>
            <person name="Hibbett D."/>
            <person name="Henrissat B."/>
            <person name="Matheny P.B."/>
            <person name="Labbe J."/>
            <person name="Martin F.M."/>
        </authorList>
    </citation>
    <scope>NUCLEOTIDE SEQUENCE</scope>
    <source>
        <strain evidence="1">FP105234-sp</strain>
    </source>
</reference>
<reference evidence="1" key="1">
    <citation type="submission" date="2021-02" db="EMBL/GenBank/DDBJ databases">
        <authorList>
            <consortium name="DOE Joint Genome Institute"/>
            <person name="Ahrendt S."/>
            <person name="Looney B.P."/>
            <person name="Miyauchi S."/>
            <person name="Morin E."/>
            <person name="Drula E."/>
            <person name="Courty P.E."/>
            <person name="Chicoki N."/>
            <person name="Fauchery L."/>
            <person name="Kohler A."/>
            <person name="Kuo A."/>
            <person name="Labutti K."/>
            <person name="Pangilinan J."/>
            <person name="Lipzen A."/>
            <person name="Riley R."/>
            <person name="Andreopoulos W."/>
            <person name="He G."/>
            <person name="Johnson J."/>
            <person name="Barry K.W."/>
            <person name="Grigoriev I.V."/>
            <person name="Nagy L."/>
            <person name="Hibbett D."/>
            <person name="Henrissat B."/>
            <person name="Matheny P.B."/>
            <person name="Labbe J."/>
            <person name="Martin F."/>
        </authorList>
    </citation>
    <scope>NUCLEOTIDE SEQUENCE</scope>
    <source>
        <strain evidence="1">FP105234-sp</strain>
    </source>
</reference>
<protein>
    <submittedName>
        <fullName evidence="1">Uncharacterized protein</fullName>
    </submittedName>
</protein>
<evidence type="ECO:0000313" key="1">
    <source>
        <dbReference type="EMBL" id="KAI0050863.1"/>
    </source>
</evidence>
<proteinExistence type="predicted"/>
<organism evidence="1 2">
    <name type="scientific">Auriscalpium vulgare</name>
    <dbReference type="NCBI Taxonomy" id="40419"/>
    <lineage>
        <taxon>Eukaryota</taxon>
        <taxon>Fungi</taxon>
        <taxon>Dikarya</taxon>
        <taxon>Basidiomycota</taxon>
        <taxon>Agaricomycotina</taxon>
        <taxon>Agaricomycetes</taxon>
        <taxon>Russulales</taxon>
        <taxon>Auriscalpiaceae</taxon>
        <taxon>Auriscalpium</taxon>
    </lineage>
</organism>
<dbReference type="Proteomes" id="UP000814033">
    <property type="component" value="Unassembled WGS sequence"/>
</dbReference>
<name>A0ACB8S342_9AGAM</name>
<keyword evidence="2" id="KW-1185">Reference proteome</keyword>
<accession>A0ACB8S342</accession>